<dbReference type="InterPro" id="IPR033919">
    <property type="entry name" value="TSA/FSA_arc/bac"/>
</dbReference>
<dbReference type="InterPro" id="IPR001585">
    <property type="entry name" value="TAL/FSA"/>
</dbReference>
<dbReference type="CDD" id="cd00956">
    <property type="entry name" value="Transaldolase_FSA"/>
    <property type="match status" value="1"/>
</dbReference>
<evidence type="ECO:0000256" key="1">
    <source>
        <dbReference type="ARBA" id="ARBA00004496"/>
    </source>
</evidence>
<evidence type="ECO:0000256" key="8">
    <source>
        <dbReference type="ARBA" id="ARBA00048810"/>
    </source>
</evidence>
<evidence type="ECO:0000256" key="6">
    <source>
        <dbReference type="ARBA" id="ARBA00023126"/>
    </source>
</evidence>
<sequence>MKFFIDTADIKEIRTAYDMGCVDGVTTNPSLLAKAGRGLEETIREICSIVDGPVSAECVSEKADELVKEGRGLAKIHKNVVVKVPMGVEGMKAVKTLTAEGIKTNVTLCFSANQALLAAKAGATYISPFVGRLDDISQDGMELIAHIIEIYQNYDFQTQVLVASVRNPVHVLQAARMGADVATLPFSVIAQLANHPLTDAGIKKFLADWEKVPKAAKP</sequence>
<evidence type="ECO:0000256" key="2">
    <source>
        <dbReference type="ARBA" id="ARBA00004857"/>
    </source>
</evidence>
<dbReference type="GO" id="GO:0004801">
    <property type="term" value="F:transaldolase activity"/>
    <property type="evidence" value="ECO:0007669"/>
    <property type="project" value="UniProtKB-UniRule"/>
</dbReference>
<dbReference type="NCBIfam" id="TIGR00875">
    <property type="entry name" value="fsa_talC_mipB"/>
    <property type="match status" value="1"/>
</dbReference>
<dbReference type="GO" id="GO:0006098">
    <property type="term" value="P:pentose-phosphate shunt"/>
    <property type="evidence" value="ECO:0007669"/>
    <property type="project" value="UniProtKB-UniRule"/>
</dbReference>
<dbReference type="Pfam" id="PF00923">
    <property type="entry name" value="TAL_FSA"/>
    <property type="match status" value="1"/>
</dbReference>
<dbReference type="EMBL" id="CP022098">
    <property type="protein sequence ID" value="ATB42769.1"/>
    <property type="molecule type" value="Genomic_DNA"/>
</dbReference>
<dbReference type="InterPro" id="IPR018225">
    <property type="entry name" value="Transaldolase_AS"/>
</dbReference>
<dbReference type="FunFam" id="3.20.20.70:FF:000018">
    <property type="entry name" value="Probable transaldolase"/>
    <property type="match status" value="1"/>
</dbReference>
<comment type="catalytic activity">
    <reaction evidence="8 9">
        <text>D-sedoheptulose 7-phosphate + D-glyceraldehyde 3-phosphate = D-erythrose 4-phosphate + beta-D-fructose 6-phosphate</text>
        <dbReference type="Rhea" id="RHEA:17053"/>
        <dbReference type="ChEBI" id="CHEBI:16897"/>
        <dbReference type="ChEBI" id="CHEBI:57483"/>
        <dbReference type="ChEBI" id="CHEBI:57634"/>
        <dbReference type="ChEBI" id="CHEBI:59776"/>
        <dbReference type="EC" id="2.2.1.2"/>
    </reaction>
</comment>
<dbReference type="KEGG" id="cfus:CYFUS_008248"/>
<dbReference type="UniPathway" id="UPA00115">
    <property type="reaction ID" value="UER00414"/>
</dbReference>
<proteinExistence type="inferred from homology"/>
<evidence type="ECO:0000313" key="11">
    <source>
        <dbReference type="Proteomes" id="UP000217257"/>
    </source>
</evidence>
<evidence type="ECO:0000313" key="10">
    <source>
        <dbReference type="EMBL" id="ATB42769.1"/>
    </source>
</evidence>
<dbReference type="Gene3D" id="3.20.20.70">
    <property type="entry name" value="Aldolase class I"/>
    <property type="match status" value="1"/>
</dbReference>
<dbReference type="EC" id="2.2.1.2" evidence="9"/>
<dbReference type="AlphaFoldDB" id="A0A250JFU1"/>
<dbReference type="InterPro" id="IPR004731">
    <property type="entry name" value="Transaldolase_3B/F6P_aldolase"/>
</dbReference>
<dbReference type="InterPro" id="IPR013785">
    <property type="entry name" value="Aldolase_TIM"/>
</dbReference>
<dbReference type="GO" id="GO:0005975">
    <property type="term" value="P:carbohydrate metabolic process"/>
    <property type="evidence" value="ECO:0007669"/>
    <property type="project" value="InterPro"/>
</dbReference>
<feature type="active site" description="Schiff-base intermediate with substrate" evidence="9">
    <location>
        <position position="83"/>
    </location>
</feature>
<accession>A0A250JFU1</accession>
<gene>
    <name evidence="9" type="primary">tal</name>
    <name evidence="10" type="ORF">CYFUS_008248</name>
</gene>
<dbReference type="GO" id="GO:0016832">
    <property type="term" value="F:aldehyde-lyase activity"/>
    <property type="evidence" value="ECO:0007669"/>
    <property type="project" value="InterPro"/>
</dbReference>
<dbReference type="GO" id="GO:0005737">
    <property type="term" value="C:cytoplasm"/>
    <property type="evidence" value="ECO:0007669"/>
    <property type="project" value="UniProtKB-SubCell"/>
</dbReference>
<comment type="function">
    <text evidence="9">Transaldolase is important for the balance of metabolites in the pentose-phosphate pathway.</text>
</comment>
<dbReference type="RefSeq" id="WP_095990272.1">
    <property type="nucleotide sequence ID" value="NZ_CP022098.1"/>
</dbReference>
<keyword evidence="7 9" id="KW-0704">Schiff base</keyword>
<protein>
    <recommendedName>
        <fullName evidence="9">Probable transaldolase</fullName>
        <ecNumber evidence="9">2.2.1.2</ecNumber>
    </recommendedName>
</protein>
<evidence type="ECO:0000256" key="5">
    <source>
        <dbReference type="ARBA" id="ARBA00022679"/>
    </source>
</evidence>
<dbReference type="InterPro" id="IPR022999">
    <property type="entry name" value="Transaldolase_3B"/>
</dbReference>
<dbReference type="PROSITE" id="PS01054">
    <property type="entry name" value="TRANSALDOLASE_1"/>
    <property type="match status" value="1"/>
</dbReference>
<comment type="similarity">
    <text evidence="3 9">Belongs to the transaldolase family. Type 3B subfamily.</text>
</comment>
<dbReference type="PANTHER" id="PTHR10683">
    <property type="entry name" value="TRANSALDOLASE"/>
    <property type="match status" value="1"/>
</dbReference>
<keyword evidence="6 9" id="KW-0570">Pentose shunt</keyword>
<dbReference type="PANTHER" id="PTHR10683:SF40">
    <property type="entry name" value="FRUCTOSE-6-PHOSPHATE ALDOLASE 1-RELATED"/>
    <property type="match status" value="1"/>
</dbReference>
<evidence type="ECO:0000256" key="7">
    <source>
        <dbReference type="ARBA" id="ARBA00023270"/>
    </source>
</evidence>
<comment type="pathway">
    <text evidence="2 9">Carbohydrate degradation; pentose phosphate pathway; D-glyceraldehyde 3-phosphate and beta-D-fructose 6-phosphate from D-ribose 5-phosphate and D-xylulose 5-phosphate (non-oxidative stage): step 2/3.</text>
</comment>
<dbReference type="Proteomes" id="UP000217257">
    <property type="component" value="Chromosome"/>
</dbReference>
<keyword evidence="5 9" id="KW-0808">Transferase</keyword>
<evidence type="ECO:0000256" key="4">
    <source>
        <dbReference type="ARBA" id="ARBA00022490"/>
    </source>
</evidence>
<dbReference type="GO" id="GO:0042182">
    <property type="term" value="P:ketone catabolic process"/>
    <property type="evidence" value="ECO:0007669"/>
    <property type="project" value="UniProtKB-ARBA"/>
</dbReference>
<evidence type="ECO:0000256" key="9">
    <source>
        <dbReference type="HAMAP-Rule" id="MF_00494"/>
    </source>
</evidence>
<keyword evidence="4 9" id="KW-0963">Cytoplasm</keyword>
<dbReference type="SUPFAM" id="SSF51569">
    <property type="entry name" value="Aldolase"/>
    <property type="match status" value="1"/>
</dbReference>
<dbReference type="HAMAP" id="MF_00494">
    <property type="entry name" value="Transaldolase_3b"/>
    <property type="match status" value="1"/>
</dbReference>
<reference evidence="10 11" key="1">
    <citation type="submission" date="2017-06" db="EMBL/GenBank/DDBJ databases">
        <title>Sequencing and comparative analysis of myxobacterial genomes.</title>
        <authorList>
            <person name="Rupp O."/>
            <person name="Goesmann A."/>
            <person name="Sogaard-Andersen L."/>
        </authorList>
    </citation>
    <scope>NUCLEOTIDE SEQUENCE [LARGE SCALE GENOMIC DNA]</scope>
    <source>
        <strain evidence="10 11">DSM 52655</strain>
    </source>
</reference>
<name>A0A250JFU1_9BACT</name>
<evidence type="ECO:0000256" key="3">
    <source>
        <dbReference type="ARBA" id="ARBA00005740"/>
    </source>
</evidence>
<organism evidence="10 11">
    <name type="scientific">Cystobacter fuscus</name>
    <dbReference type="NCBI Taxonomy" id="43"/>
    <lineage>
        <taxon>Bacteria</taxon>
        <taxon>Pseudomonadati</taxon>
        <taxon>Myxococcota</taxon>
        <taxon>Myxococcia</taxon>
        <taxon>Myxococcales</taxon>
        <taxon>Cystobacterineae</taxon>
        <taxon>Archangiaceae</taxon>
        <taxon>Cystobacter</taxon>
    </lineage>
</organism>
<comment type="subcellular location">
    <subcellularLocation>
        <location evidence="1 9">Cytoplasm</location>
    </subcellularLocation>
</comment>